<dbReference type="InterPro" id="IPR050996">
    <property type="entry name" value="Docking_Protein_DOK"/>
</dbReference>
<dbReference type="AlphaFoldDB" id="A0AAN7XQP2"/>
<dbReference type="Proteomes" id="UP001346869">
    <property type="component" value="Unassembled WGS sequence"/>
</dbReference>
<dbReference type="PANTHER" id="PTHR21258">
    <property type="entry name" value="DOCKING PROTEIN RELATED"/>
    <property type="match status" value="1"/>
</dbReference>
<organism evidence="2 3">
    <name type="scientific">Eleginops maclovinus</name>
    <name type="common">Patagonian blennie</name>
    <name type="synonym">Eleginus maclovinus</name>
    <dbReference type="NCBI Taxonomy" id="56733"/>
    <lineage>
        <taxon>Eukaryota</taxon>
        <taxon>Metazoa</taxon>
        <taxon>Chordata</taxon>
        <taxon>Craniata</taxon>
        <taxon>Vertebrata</taxon>
        <taxon>Euteleostomi</taxon>
        <taxon>Actinopterygii</taxon>
        <taxon>Neopterygii</taxon>
        <taxon>Teleostei</taxon>
        <taxon>Neoteleostei</taxon>
        <taxon>Acanthomorphata</taxon>
        <taxon>Eupercaria</taxon>
        <taxon>Perciformes</taxon>
        <taxon>Notothenioidei</taxon>
        <taxon>Eleginopidae</taxon>
        <taxon>Eleginops</taxon>
    </lineage>
</organism>
<sequence>MDVVFKEGKLHLQSVKFGKKSWRNVWMVLFKPSSSGVGRFELSTVLDKNAAADQKKVGRQKTSERKVVRLQDCLSVIPAPKVSCPSGCTAFYLHTTQCSFTLASTTSQDWLSALTLLAFQKDPGESGKGTFERGNSLTMADNDIYSSWKKDVTLPPNHYEVIVQSTEASRRCRLAGKYLVSPQTEALILLEINTDHIIYRWPYRFLRKFGHVEDGFSIEAGRRCESGEGVFVFLSEYGPQIFQAISDQCSMERRSSGNPHRSSLIELSTSILPTRTNWCPDPLVYNHADVDTEDESATQYSTINYNPVLDVRRLSLAEPHSNEPFGEEGEEERCHSLDAVNLGNVMEDDIYYNLRRATPPMIRHNNVKPKMDTECIYAHVKNVDPPSQPQLQLSSLPHPQPPPCTFPQSILCTPPYSQYQHQTSANDFIQPGLNAQAQAVDDMKETEEAMSSSTLVAPKEAPGSFKQRLAEIISKDLAKIQPPIPSGAGSPTFSH</sequence>
<dbReference type="InterPro" id="IPR001849">
    <property type="entry name" value="PH_domain"/>
</dbReference>
<protein>
    <recommendedName>
        <fullName evidence="1">IRS-type PTB domain-containing protein</fullName>
    </recommendedName>
</protein>
<dbReference type="Pfam" id="PF02174">
    <property type="entry name" value="IRS"/>
    <property type="match status" value="1"/>
</dbReference>
<evidence type="ECO:0000259" key="1">
    <source>
        <dbReference type="PROSITE" id="PS51064"/>
    </source>
</evidence>
<name>A0AAN7XQP2_ELEMC</name>
<dbReference type="GO" id="GO:0043410">
    <property type="term" value="P:positive regulation of MAPK cascade"/>
    <property type="evidence" value="ECO:0007669"/>
    <property type="project" value="TreeGrafter"/>
</dbReference>
<dbReference type="PROSITE" id="PS51064">
    <property type="entry name" value="IRS_PTB"/>
    <property type="match status" value="1"/>
</dbReference>
<reference evidence="2 3" key="2">
    <citation type="journal article" date="2023" name="Mol. Biol. Evol.">
        <title>Genomics of Secondarily Temperate Adaptation in the Only Non-Antarctic Icefish.</title>
        <authorList>
            <person name="Rivera-Colon A.G."/>
            <person name="Rayamajhi N."/>
            <person name="Minhas B.F."/>
            <person name="Madrigal G."/>
            <person name="Bilyk K.T."/>
            <person name="Yoon V."/>
            <person name="Hune M."/>
            <person name="Gregory S."/>
            <person name="Cheng C.H.C."/>
            <person name="Catchen J.M."/>
        </authorList>
    </citation>
    <scope>NUCLEOTIDE SEQUENCE [LARGE SCALE GENOMIC DNA]</scope>
    <source>
        <strain evidence="2">JMC-PN-2008</strain>
    </source>
</reference>
<dbReference type="Gene3D" id="2.30.29.30">
    <property type="entry name" value="Pleckstrin-homology domain (PH domain)/Phosphotyrosine-binding domain (PTB)"/>
    <property type="match status" value="2"/>
</dbReference>
<comment type="caution">
    <text evidence="2">The sequence shown here is derived from an EMBL/GenBank/DDBJ whole genome shotgun (WGS) entry which is preliminary data.</text>
</comment>
<dbReference type="SMART" id="SM01244">
    <property type="entry name" value="IRS"/>
    <property type="match status" value="1"/>
</dbReference>
<dbReference type="SUPFAM" id="SSF50729">
    <property type="entry name" value="PH domain-like"/>
    <property type="match status" value="2"/>
</dbReference>
<dbReference type="SMART" id="SM00310">
    <property type="entry name" value="PTBI"/>
    <property type="match status" value="1"/>
</dbReference>
<feature type="domain" description="IRS-type PTB" evidence="1">
    <location>
        <begin position="155"/>
        <end position="259"/>
    </location>
</feature>
<dbReference type="GO" id="GO:0005737">
    <property type="term" value="C:cytoplasm"/>
    <property type="evidence" value="ECO:0007669"/>
    <property type="project" value="TreeGrafter"/>
</dbReference>
<evidence type="ECO:0000313" key="3">
    <source>
        <dbReference type="Proteomes" id="UP001346869"/>
    </source>
</evidence>
<evidence type="ECO:0000313" key="2">
    <source>
        <dbReference type="EMBL" id="KAK5865005.1"/>
    </source>
</evidence>
<dbReference type="GO" id="GO:0007169">
    <property type="term" value="P:cell surface receptor protein tyrosine kinase signaling pathway"/>
    <property type="evidence" value="ECO:0007669"/>
    <property type="project" value="TreeGrafter"/>
</dbReference>
<accession>A0AAN7XQP2</accession>
<gene>
    <name evidence="2" type="ORF">PBY51_016201</name>
</gene>
<dbReference type="PANTHER" id="PTHR21258:SF58">
    <property type="entry name" value="DOCKING PROTEIN 3-LIKE"/>
    <property type="match status" value="1"/>
</dbReference>
<dbReference type="EMBL" id="JAUZQC010000010">
    <property type="protein sequence ID" value="KAK5865005.1"/>
    <property type="molecule type" value="Genomic_DNA"/>
</dbReference>
<dbReference type="GO" id="GO:0007265">
    <property type="term" value="P:Ras protein signal transduction"/>
    <property type="evidence" value="ECO:0007669"/>
    <property type="project" value="TreeGrafter"/>
</dbReference>
<proteinExistence type="predicted"/>
<dbReference type="InterPro" id="IPR002404">
    <property type="entry name" value="IRS_PTB"/>
</dbReference>
<keyword evidence="3" id="KW-1185">Reference proteome</keyword>
<dbReference type="InterPro" id="IPR011993">
    <property type="entry name" value="PH-like_dom_sf"/>
</dbReference>
<reference evidence="2 3" key="1">
    <citation type="journal article" date="2023" name="Genes (Basel)">
        <title>Chromosome-Level Genome Assembly and Circadian Gene Repertoire of the Patagonia Blennie Eleginops maclovinus-The Closest Ancestral Proxy of Antarctic Cryonotothenioids.</title>
        <authorList>
            <person name="Cheng C.C."/>
            <person name="Rivera-Colon A.G."/>
            <person name="Minhas B.F."/>
            <person name="Wilson L."/>
            <person name="Rayamajhi N."/>
            <person name="Vargas-Chacoff L."/>
            <person name="Catchen J.M."/>
        </authorList>
    </citation>
    <scope>NUCLEOTIDE SEQUENCE [LARGE SCALE GENOMIC DNA]</scope>
    <source>
        <strain evidence="2">JMC-PN-2008</strain>
    </source>
</reference>
<dbReference type="SMART" id="SM00233">
    <property type="entry name" value="PH"/>
    <property type="match status" value="1"/>
</dbReference>